<gene>
    <name evidence="6" type="ORF">RY831_11380</name>
</gene>
<dbReference type="InterPro" id="IPR011075">
    <property type="entry name" value="TetR_C"/>
</dbReference>
<dbReference type="PROSITE" id="PS50977">
    <property type="entry name" value="HTH_TETR_2"/>
    <property type="match status" value="1"/>
</dbReference>
<dbReference type="InterPro" id="IPR001647">
    <property type="entry name" value="HTH_TetR"/>
</dbReference>
<evidence type="ECO:0000259" key="5">
    <source>
        <dbReference type="PROSITE" id="PS50977"/>
    </source>
</evidence>
<evidence type="ECO:0000256" key="1">
    <source>
        <dbReference type="ARBA" id="ARBA00023015"/>
    </source>
</evidence>
<dbReference type="InterPro" id="IPR009057">
    <property type="entry name" value="Homeodomain-like_sf"/>
</dbReference>
<dbReference type="Proteomes" id="UP001352263">
    <property type="component" value="Unassembled WGS sequence"/>
</dbReference>
<dbReference type="PANTHER" id="PTHR47506">
    <property type="entry name" value="TRANSCRIPTIONAL REGULATORY PROTEIN"/>
    <property type="match status" value="1"/>
</dbReference>
<keyword evidence="3" id="KW-0804">Transcription</keyword>
<dbReference type="RefSeq" id="WP_326506466.1">
    <property type="nucleotide sequence ID" value="NZ_JAWIIV010000008.1"/>
</dbReference>
<dbReference type="InterPro" id="IPR036271">
    <property type="entry name" value="Tet_transcr_reg_TetR-rel_C_sf"/>
</dbReference>
<dbReference type="Pfam" id="PF16925">
    <property type="entry name" value="TetR_C_13"/>
    <property type="match status" value="1"/>
</dbReference>
<dbReference type="PANTHER" id="PTHR47506:SF6">
    <property type="entry name" value="HTH-TYPE TRANSCRIPTIONAL REPRESSOR NEMR"/>
    <property type="match status" value="1"/>
</dbReference>
<comment type="caution">
    <text evidence="6">The sequence shown here is derived from an EMBL/GenBank/DDBJ whole genome shotgun (WGS) entry which is preliminary data.</text>
</comment>
<name>A0ABU6J7X6_9BURK</name>
<dbReference type="SUPFAM" id="SSF46689">
    <property type="entry name" value="Homeodomain-like"/>
    <property type="match status" value="1"/>
</dbReference>
<keyword evidence="7" id="KW-1185">Reference proteome</keyword>
<evidence type="ECO:0000313" key="6">
    <source>
        <dbReference type="EMBL" id="MEC4719752.1"/>
    </source>
</evidence>
<feature type="domain" description="HTH tetR-type" evidence="5">
    <location>
        <begin position="8"/>
        <end position="68"/>
    </location>
</feature>
<keyword evidence="1" id="KW-0805">Transcription regulation</keyword>
<dbReference type="PRINTS" id="PR00455">
    <property type="entry name" value="HTHTETR"/>
</dbReference>
<dbReference type="SUPFAM" id="SSF48498">
    <property type="entry name" value="Tetracyclin repressor-like, C-terminal domain"/>
    <property type="match status" value="1"/>
</dbReference>
<keyword evidence="2 4" id="KW-0238">DNA-binding</keyword>
<sequence length="204" mass="22182">MNTATTGTDVRQHILDVAKPLILGKGFTAVGLTELLAAAQIPKGSFYHYFDSKEGFGEALLGQYFSGFLQHLDALLARPGPEAQRLMAFWDYWLATQISDNPADRCLVVKLGAEVCDLSERMRAVLDQGTRRIIERLARCIEAGKADGSLPLQADAADPAELATRLYQTWLGASLLAKITRSRSPLDNAMASTRQLLGLCATAD</sequence>
<feature type="DNA-binding region" description="H-T-H motif" evidence="4">
    <location>
        <begin position="31"/>
        <end position="50"/>
    </location>
</feature>
<protein>
    <submittedName>
        <fullName evidence="6">TetR/AcrR family transcriptional regulator</fullName>
    </submittedName>
</protein>
<dbReference type="EMBL" id="JAWIIV010000008">
    <property type="protein sequence ID" value="MEC4719752.1"/>
    <property type="molecule type" value="Genomic_DNA"/>
</dbReference>
<dbReference type="Pfam" id="PF00440">
    <property type="entry name" value="TetR_N"/>
    <property type="match status" value="1"/>
</dbReference>
<reference evidence="6 7" key="1">
    <citation type="submission" date="2023-10" db="EMBL/GenBank/DDBJ databases">
        <title>Noviherbaspirillum sp. CPCC 100848 genome assembly.</title>
        <authorList>
            <person name="Li X.Y."/>
            <person name="Fang X.M."/>
        </authorList>
    </citation>
    <scope>NUCLEOTIDE SEQUENCE [LARGE SCALE GENOMIC DNA]</scope>
    <source>
        <strain evidence="6 7">CPCC 100848</strain>
    </source>
</reference>
<evidence type="ECO:0000256" key="2">
    <source>
        <dbReference type="ARBA" id="ARBA00023125"/>
    </source>
</evidence>
<evidence type="ECO:0000313" key="7">
    <source>
        <dbReference type="Proteomes" id="UP001352263"/>
    </source>
</evidence>
<dbReference type="Gene3D" id="1.10.357.10">
    <property type="entry name" value="Tetracycline Repressor, domain 2"/>
    <property type="match status" value="1"/>
</dbReference>
<accession>A0ABU6J7X6</accession>
<evidence type="ECO:0000256" key="3">
    <source>
        <dbReference type="ARBA" id="ARBA00023163"/>
    </source>
</evidence>
<proteinExistence type="predicted"/>
<evidence type="ECO:0000256" key="4">
    <source>
        <dbReference type="PROSITE-ProRule" id="PRU00335"/>
    </source>
</evidence>
<organism evidence="6 7">
    <name type="scientific">Noviherbaspirillum album</name>
    <dbReference type="NCBI Taxonomy" id="3080276"/>
    <lineage>
        <taxon>Bacteria</taxon>
        <taxon>Pseudomonadati</taxon>
        <taxon>Pseudomonadota</taxon>
        <taxon>Betaproteobacteria</taxon>
        <taxon>Burkholderiales</taxon>
        <taxon>Oxalobacteraceae</taxon>
        <taxon>Noviherbaspirillum</taxon>
    </lineage>
</organism>